<evidence type="ECO:0008006" key="3">
    <source>
        <dbReference type="Google" id="ProtNLM"/>
    </source>
</evidence>
<gene>
    <name evidence="1" type="ORF">X975_01887</name>
</gene>
<proteinExistence type="predicted"/>
<evidence type="ECO:0000313" key="2">
    <source>
        <dbReference type="Proteomes" id="UP000054359"/>
    </source>
</evidence>
<dbReference type="Proteomes" id="UP000054359">
    <property type="component" value="Unassembled WGS sequence"/>
</dbReference>
<feature type="non-terminal residue" evidence="1">
    <location>
        <position position="95"/>
    </location>
</feature>
<accession>A0A087U964</accession>
<name>A0A087U964_STEMI</name>
<dbReference type="AlphaFoldDB" id="A0A087U964"/>
<protein>
    <recommendedName>
        <fullName evidence="3">LisH domain-containing protein</fullName>
    </recommendedName>
</protein>
<sequence length="95" mass="11056">MNQLRVFISHASALVSIRHHTTQKSSRLKSEREAAEQKMEDEKYEKLIVQLIRRYLHSNGLKDSAVASASSHRCCWNKMREKRNMKPTSENIITS</sequence>
<reference evidence="1 2" key="1">
    <citation type="submission" date="2013-11" db="EMBL/GenBank/DDBJ databases">
        <title>Genome sequencing of Stegodyphus mimosarum.</title>
        <authorList>
            <person name="Bechsgaard J."/>
        </authorList>
    </citation>
    <scope>NUCLEOTIDE SEQUENCE [LARGE SCALE GENOMIC DNA]</scope>
</reference>
<dbReference type="EMBL" id="KK118804">
    <property type="protein sequence ID" value="KFM73903.1"/>
    <property type="molecule type" value="Genomic_DNA"/>
</dbReference>
<evidence type="ECO:0000313" key="1">
    <source>
        <dbReference type="EMBL" id="KFM73903.1"/>
    </source>
</evidence>
<organism evidence="1 2">
    <name type="scientific">Stegodyphus mimosarum</name>
    <name type="common">African social velvet spider</name>
    <dbReference type="NCBI Taxonomy" id="407821"/>
    <lineage>
        <taxon>Eukaryota</taxon>
        <taxon>Metazoa</taxon>
        <taxon>Ecdysozoa</taxon>
        <taxon>Arthropoda</taxon>
        <taxon>Chelicerata</taxon>
        <taxon>Arachnida</taxon>
        <taxon>Araneae</taxon>
        <taxon>Araneomorphae</taxon>
        <taxon>Entelegynae</taxon>
        <taxon>Eresoidea</taxon>
        <taxon>Eresidae</taxon>
        <taxon>Stegodyphus</taxon>
    </lineage>
</organism>
<keyword evidence="2" id="KW-1185">Reference proteome</keyword>